<dbReference type="KEGG" id="emv:HQR01_13720"/>
<dbReference type="GO" id="GO:0003700">
    <property type="term" value="F:DNA-binding transcription factor activity"/>
    <property type="evidence" value="ECO:0007669"/>
    <property type="project" value="TreeGrafter"/>
</dbReference>
<evidence type="ECO:0000256" key="4">
    <source>
        <dbReference type="PROSITE-ProRule" id="PRU00335"/>
    </source>
</evidence>
<dbReference type="InterPro" id="IPR011075">
    <property type="entry name" value="TetR_C"/>
</dbReference>
<dbReference type="PANTHER" id="PTHR30055">
    <property type="entry name" value="HTH-TYPE TRANSCRIPTIONAL REGULATOR RUTR"/>
    <property type="match status" value="1"/>
</dbReference>
<dbReference type="InterPro" id="IPR050109">
    <property type="entry name" value="HTH-type_TetR-like_transc_reg"/>
</dbReference>
<organism evidence="6 7">
    <name type="scientific">Erythrobacter mangrovi</name>
    <dbReference type="NCBI Taxonomy" id="2739433"/>
    <lineage>
        <taxon>Bacteria</taxon>
        <taxon>Pseudomonadati</taxon>
        <taxon>Pseudomonadota</taxon>
        <taxon>Alphaproteobacteria</taxon>
        <taxon>Sphingomonadales</taxon>
        <taxon>Erythrobacteraceae</taxon>
        <taxon>Erythrobacter/Porphyrobacter group</taxon>
        <taxon>Erythrobacter</taxon>
    </lineage>
</organism>
<dbReference type="PANTHER" id="PTHR30055:SF181">
    <property type="entry name" value="BLR6905 PROTEIN"/>
    <property type="match status" value="1"/>
</dbReference>
<protein>
    <submittedName>
        <fullName evidence="6">TetR family transcriptional regulator</fullName>
    </submittedName>
</protein>
<feature type="DNA-binding region" description="H-T-H motif" evidence="4">
    <location>
        <begin position="37"/>
        <end position="56"/>
    </location>
</feature>
<sequence>MTRIAVSEAKRAPNKTRMRIIEAARELMIEHDHLDISIAEITERAEANIAAVSYHFGGREGLMVSIARADADELIADMDRLLAASMSPDQKLYAHVLGVVRAYQRRPYLHRLLHKLLREGSSETATLVGEFFVRPVYNARRAILDDGMAQGCFRAVDPFLVAHALEGACAQIFTSAASRAVVLGIDRLDCEMVERFGRSTAELVVRGVLSPQALATRGNS</sequence>
<name>A0A7D4AV13_9SPHN</name>
<dbReference type="InterPro" id="IPR009057">
    <property type="entry name" value="Homeodomain-like_sf"/>
</dbReference>
<dbReference type="Gene3D" id="1.10.357.10">
    <property type="entry name" value="Tetracycline Repressor, domain 2"/>
    <property type="match status" value="1"/>
</dbReference>
<evidence type="ECO:0000256" key="2">
    <source>
        <dbReference type="ARBA" id="ARBA00023125"/>
    </source>
</evidence>
<dbReference type="Pfam" id="PF00440">
    <property type="entry name" value="TetR_N"/>
    <property type="match status" value="1"/>
</dbReference>
<dbReference type="InterPro" id="IPR001647">
    <property type="entry name" value="HTH_TetR"/>
</dbReference>
<dbReference type="SUPFAM" id="SSF48498">
    <property type="entry name" value="Tetracyclin repressor-like, C-terminal domain"/>
    <property type="match status" value="1"/>
</dbReference>
<gene>
    <name evidence="6" type="ORF">HQR01_13720</name>
</gene>
<feature type="domain" description="HTH tetR-type" evidence="5">
    <location>
        <begin position="14"/>
        <end position="74"/>
    </location>
</feature>
<evidence type="ECO:0000259" key="5">
    <source>
        <dbReference type="PROSITE" id="PS50977"/>
    </source>
</evidence>
<reference evidence="6 7" key="1">
    <citation type="submission" date="2020-05" db="EMBL/GenBank/DDBJ databases">
        <title>Erythrobacter mangrovi sp. nov., isolated from rhizosphere soil of mangrove plant (Kandelia candel).</title>
        <authorList>
            <person name="Ye Y.H."/>
        </authorList>
    </citation>
    <scope>NUCLEOTIDE SEQUENCE [LARGE SCALE GENOMIC DNA]</scope>
    <source>
        <strain evidence="6 7">EB310</strain>
    </source>
</reference>
<dbReference type="AlphaFoldDB" id="A0A7D4AV13"/>
<keyword evidence="3" id="KW-0804">Transcription</keyword>
<dbReference type="Pfam" id="PF14514">
    <property type="entry name" value="TetR_C_9"/>
    <property type="match status" value="1"/>
</dbReference>
<keyword evidence="2 4" id="KW-0238">DNA-binding</keyword>
<dbReference type="RefSeq" id="WP_173215503.1">
    <property type="nucleotide sequence ID" value="NZ_CP053921.1"/>
</dbReference>
<evidence type="ECO:0000256" key="3">
    <source>
        <dbReference type="ARBA" id="ARBA00023163"/>
    </source>
</evidence>
<dbReference type="PROSITE" id="PS50977">
    <property type="entry name" value="HTH_TETR_2"/>
    <property type="match status" value="1"/>
</dbReference>
<proteinExistence type="predicted"/>
<evidence type="ECO:0000313" key="6">
    <source>
        <dbReference type="EMBL" id="QKG72337.1"/>
    </source>
</evidence>
<keyword evidence="7" id="KW-1185">Reference proteome</keyword>
<dbReference type="Proteomes" id="UP000504693">
    <property type="component" value="Chromosome"/>
</dbReference>
<dbReference type="InterPro" id="IPR036271">
    <property type="entry name" value="Tet_transcr_reg_TetR-rel_C_sf"/>
</dbReference>
<dbReference type="EMBL" id="CP053921">
    <property type="protein sequence ID" value="QKG72337.1"/>
    <property type="molecule type" value="Genomic_DNA"/>
</dbReference>
<dbReference type="GO" id="GO:0000976">
    <property type="term" value="F:transcription cis-regulatory region binding"/>
    <property type="evidence" value="ECO:0007669"/>
    <property type="project" value="TreeGrafter"/>
</dbReference>
<accession>A0A7D4AV13</accession>
<evidence type="ECO:0000313" key="7">
    <source>
        <dbReference type="Proteomes" id="UP000504693"/>
    </source>
</evidence>
<dbReference type="SUPFAM" id="SSF46689">
    <property type="entry name" value="Homeodomain-like"/>
    <property type="match status" value="1"/>
</dbReference>
<keyword evidence="1" id="KW-0805">Transcription regulation</keyword>
<evidence type="ECO:0000256" key="1">
    <source>
        <dbReference type="ARBA" id="ARBA00023015"/>
    </source>
</evidence>